<dbReference type="InterPro" id="IPR013783">
    <property type="entry name" value="Ig-like_fold"/>
</dbReference>
<feature type="domain" description="Cellulose-binding Sde182 nucleoside hydrolase-like" evidence="1">
    <location>
        <begin position="45"/>
        <end position="308"/>
    </location>
</feature>
<dbReference type="Gene3D" id="3.90.245.10">
    <property type="entry name" value="Ribonucleoside hydrolase-like"/>
    <property type="match status" value="1"/>
</dbReference>
<dbReference type="VEuPathDB" id="FungiDB:FOMG_14950"/>
<accession>A0A420MCK3</accession>
<evidence type="ECO:0000259" key="1">
    <source>
        <dbReference type="Pfam" id="PF07632"/>
    </source>
</evidence>
<dbReference type="Pfam" id="PF21027">
    <property type="entry name" value="Sde0182_C"/>
    <property type="match status" value="1"/>
</dbReference>
<dbReference type="VEuPathDB" id="FungiDB:FOXG_15488"/>
<dbReference type="InterPro" id="IPR048527">
    <property type="entry name" value="Sde182_C"/>
</dbReference>
<dbReference type="VEuPathDB" id="FungiDB:HZS61_011216"/>
<dbReference type="EMBL" id="MRCX01000369">
    <property type="protein sequence ID" value="RKK65765.1"/>
    <property type="molecule type" value="Genomic_DNA"/>
</dbReference>
<dbReference type="VEuPathDB" id="FungiDB:FOC1_g10007800"/>
<dbReference type="VEuPathDB" id="FungiDB:FOIG_16260"/>
<feature type="domain" description="Cellulose-binding Sde182 C-terminal" evidence="2">
    <location>
        <begin position="399"/>
        <end position="498"/>
    </location>
</feature>
<proteinExistence type="predicted"/>
<dbReference type="GO" id="GO:0016799">
    <property type="term" value="F:hydrolase activity, hydrolyzing N-glycosyl compounds"/>
    <property type="evidence" value="ECO:0007669"/>
    <property type="project" value="InterPro"/>
</dbReference>
<protein>
    <recommendedName>
        <fullName evidence="5">Cellulose-binding protein</fullName>
    </recommendedName>
</protein>
<dbReference type="Gene3D" id="2.60.40.10">
    <property type="entry name" value="Immunoglobulins"/>
    <property type="match status" value="1"/>
</dbReference>
<dbReference type="InterPro" id="IPR011483">
    <property type="entry name" value="Sde182_NH-like"/>
</dbReference>
<organism evidence="3 4">
    <name type="scientific">Fusarium oxysporum</name>
    <name type="common">Fusarium vascular wilt</name>
    <dbReference type="NCBI Taxonomy" id="5507"/>
    <lineage>
        <taxon>Eukaryota</taxon>
        <taxon>Fungi</taxon>
        <taxon>Dikarya</taxon>
        <taxon>Ascomycota</taxon>
        <taxon>Pezizomycotina</taxon>
        <taxon>Sordariomycetes</taxon>
        <taxon>Hypocreomycetidae</taxon>
        <taxon>Hypocreales</taxon>
        <taxon>Nectriaceae</taxon>
        <taxon>Fusarium</taxon>
        <taxon>Fusarium oxysporum species complex</taxon>
    </lineage>
</organism>
<reference evidence="3 4" key="1">
    <citation type="journal article" date="2018" name="Sci. Rep.">
        <title>Characterisation of pathogen-specific regions and novel effector candidates in Fusarium oxysporum f. sp. cepae.</title>
        <authorList>
            <person name="Armitage A.D."/>
            <person name="Taylor A."/>
            <person name="Sobczyk M.K."/>
            <person name="Baxter L."/>
            <person name="Greenfield B.P."/>
            <person name="Bates H.J."/>
            <person name="Wilson F."/>
            <person name="Jackson A.C."/>
            <person name="Ott S."/>
            <person name="Harrison R.J."/>
            <person name="Clarkson J.P."/>
        </authorList>
    </citation>
    <scope>NUCLEOTIDE SEQUENCE [LARGE SCALE GENOMIC DNA]</scope>
    <source>
        <strain evidence="3 4">Fo_A13</strain>
    </source>
</reference>
<evidence type="ECO:0000259" key="2">
    <source>
        <dbReference type="Pfam" id="PF21027"/>
    </source>
</evidence>
<evidence type="ECO:0000313" key="3">
    <source>
        <dbReference type="EMBL" id="RKK65765.1"/>
    </source>
</evidence>
<evidence type="ECO:0008006" key="5">
    <source>
        <dbReference type="Google" id="ProtNLM"/>
    </source>
</evidence>
<dbReference type="AlphaFoldDB" id="A0A420MCK3"/>
<dbReference type="Proteomes" id="UP000285084">
    <property type="component" value="Unassembled WGS sequence"/>
</dbReference>
<evidence type="ECO:0000313" key="4">
    <source>
        <dbReference type="Proteomes" id="UP000285084"/>
    </source>
</evidence>
<name>A0A420MCK3_FUSOX</name>
<comment type="caution">
    <text evidence="3">The sequence shown here is derived from an EMBL/GenBank/DDBJ whole genome shotgun (WGS) entry which is preliminary data.</text>
</comment>
<gene>
    <name evidence="3" type="ORF">BFJ69_g15991</name>
</gene>
<dbReference type="VEuPathDB" id="FungiDB:FOC4_g10005091"/>
<sequence length="520" mass="58436">MAIACVKLIYPASEARLYAKTLRQRHSDDNRKMASKTLPFTTKPRLFILSDITNEPDDTQSLCRYLTYANQFDTEGIVPATSTWLRNKVVPQAMHAVVDGYKEVVQNLNAHVHPESQYPSADHIRSLIKPGAPVYGMEAVGDDIPLSPGAELLIQSLERPDPRPLWVLIWSGANVLASVLYRIRTRPNAAELRAKLRVYSISDQDDTGAWIRQQWPEIFYICAIHGWNQYFNAGWLGISSDLPGEEGADPTTVRKEWLKEHIQIGPLGAQYPDILYAMEGDTPTFLYHIQNGLNFPDQPSWGSWGGRFLPINVSSEGVPNYGHHADAADQVIGMNGKLAFSNKATIWRWREAFQHDFAARMQWSINPEFSKANHHPVIIVNNVKDLAPLYIDAAAGSSIDIDASETYDPDGDDLEFKWFQYKEPSALNNYHCFDVASLVIEPSSDGRKVKATVPEPKTSCILLREGVLLEKGFPLHLILQVTDSGTPSLTAYKRIIIQPVNRDYHQYRGTEGHLRAMSSL</sequence>
<dbReference type="Pfam" id="PF07632">
    <property type="entry name" value="Sde182_NH-like"/>
    <property type="match status" value="1"/>
</dbReference>
<dbReference type="InterPro" id="IPR036452">
    <property type="entry name" value="Ribo_hydro-like"/>
</dbReference>
<dbReference type="VEuPathDB" id="FungiDB:FOZG_18137"/>